<dbReference type="OrthoDB" id="2309006at2759"/>
<evidence type="ECO:0008006" key="3">
    <source>
        <dbReference type="Google" id="ProtNLM"/>
    </source>
</evidence>
<protein>
    <recommendedName>
        <fullName evidence="3">F-box domain-containing protein</fullName>
    </recommendedName>
</protein>
<dbReference type="InterPro" id="IPR032675">
    <property type="entry name" value="LRR_dom_sf"/>
</dbReference>
<name>A0A397TSJ0_9GLOM</name>
<evidence type="ECO:0000313" key="1">
    <source>
        <dbReference type="EMBL" id="RIA97864.1"/>
    </source>
</evidence>
<gene>
    <name evidence="1" type="ORF">C1645_813582</name>
</gene>
<proteinExistence type="predicted"/>
<dbReference type="SUPFAM" id="SSF52047">
    <property type="entry name" value="RNI-like"/>
    <property type="match status" value="1"/>
</dbReference>
<organism evidence="1 2">
    <name type="scientific">Glomus cerebriforme</name>
    <dbReference type="NCBI Taxonomy" id="658196"/>
    <lineage>
        <taxon>Eukaryota</taxon>
        <taxon>Fungi</taxon>
        <taxon>Fungi incertae sedis</taxon>
        <taxon>Mucoromycota</taxon>
        <taxon>Glomeromycotina</taxon>
        <taxon>Glomeromycetes</taxon>
        <taxon>Glomerales</taxon>
        <taxon>Glomeraceae</taxon>
        <taxon>Glomus</taxon>
    </lineage>
</organism>
<keyword evidence="2" id="KW-1185">Reference proteome</keyword>
<dbReference type="Proteomes" id="UP000265703">
    <property type="component" value="Unassembled WGS sequence"/>
</dbReference>
<comment type="caution">
    <text evidence="1">The sequence shown here is derived from an EMBL/GenBank/DDBJ whole genome shotgun (WGS) entry which is preliminary data.</text>
</comment>
<dbReference type="Gene3D" id="3.80.10.10">
    <property type="entry name" value="Ribonuclease Inhibitor"/>
    <property type="match status" value="1"/>
</dbReference>
<dbReference type="AlphaFoldDB" id="A0A397TSJ0"/>
<evidence type="ECO:0000313" key="2">
    <source>
        <dbReference type="Proteomes" id="UP000265703"/>
    </source>
</evidence>
<dbReference type="EMBL" id="QKYT01000024">
    <property type="protein sequence ID" value="RIA97864.1"/>
    <property type="molecule type" value="Genomic_DNA"/>
</dbReference>
<reference evidence="1 2" key="1">
    <citation type="submission" date="2018-06" db="EMBL/GenBank/DDBJ databases">
        <title>Comparative genomics reveals the genomic features of Rhizophagus irregularis, R. cerebriforme, R. diaphanum and Gigaspora rosea, and their symbiotic lifestyle signature.</title>
        <authorList>
            <person name="Morin E."/>
            <person name="San Clemente H."/>
            <person name="Chen E.C.H."/>
            <person name="De La Providencia I."/>
            <person name="Hainaut M."/>
            <person name="Kuo A."/>
            <person name="Kohler A."/>
            <person name="Murat C."/>
            <person name="Tang N."/>
            <person name="Roy S."/>
            <person name="Loubradou J."/>
            <person name="Henrissat B."/>
            <person name="Grigoriev I.V."/>
            <person name="Corradi N."/>
            <person name="Roux C."/>
            <person name="Martin F.M."/>
        </authorList>
    </citation>
    <scope>NUCLEOTIDE SEQUENCE [LARGE SCALE GENOMIC DNA]</scope>
    <source>
        <strain evidence="1 2">DAOM 227022</strain>
    </source>
</reference>
<accession>A0A397TSJ0</accession>
<sequence length="350" mass="41114">MSQLLADCLNEIFEYLENDMITLQSCLLVNRLWCEISVKIFWRDVRNYRDSNYHTLISCLPNESKEILHKNGINISTPTSKPPTFNYASFCKVLPVNQIPYKLEQILKNQQNISLHNLYKNVFIVAQEIFKLYMDQIISLKELEFWKYLNVNFNLYPGAKDCLKNLSKLSCCSDIPSEFFYKLSKICHNLLSIDILVEQDISKGLTDLISAQKNLKNLTIRNYRDGPHGSLKDIIPSFTKPNNLSKLCLYGIQHTSFSFIAEFTNLQVLEISFHYNEEFKDFEKLQFPQLQILKFKNFPLKYEILIKFLEHNGKNLRELYINEDYGYSNNTLNLAIAKFCPNLRKISTWF</sequence>